<evidence type="ECO:0000256" key="3">
    <source>
        <dbReference type="SAM" id="MobiDB-lite"/>
    </source>
</evidence>
<name>A0A6G1FU15_9PEZI</name>
<reference evidence="7" key="3">
    <citation type="submission" date="2025-04" db="UniProtKB">
        <authorList>
            <consortium name="RefSeq"/>
        </authorList>
    </citation>
    <scope>IDENTIFICATION</scope>
    <source>
        <strain evidence="7">CBS 781.70</strain>
    </source>
</reference>
<dbReference type="InterPro" id="IPR035552">
    <property type="entry name" value="Mti1_SH3"/>
</dbReference>
<dbReference type="PANTHER" id="PTHR46026:SF1">
    <property type="entry name" value="RHO-TYPE GUANINE NUCLEOTIDE EXCHANGE FACTOR, ISOFORM F"/>
    <property type="match status" value="1"/>
</dbReference>
<feature type="compositionally biased region" description="Low complexity" evidence="3">
    <location>
        <begin position="453"/>
        <end position="462"/>
    </location>
</feature>
<protein>
    <recommendedName>
        <fullName evidence="4">SH3 domain-containing protein</fullName>
    </recommendedName>
</protein>
<feature type="compositionally biased region" description="Pro residues" evidence="3">
    <location>
        <begin position="802"/>
        <end position="818"/>
    </location>
</feature>
<evidence type="ECO:0000256" key="2">
    <source>
        <dbReference type="PROSITE-ProRule" id="PRU00192"/>
    </source>
</evidence>
<feature type="compositionally biased region" description="Basic and acidic residues" evidence="3">
    <location>
        <begin position="356"/>
        <end position="366"/>
    </location>
</feature>
<feature type="compositionally biased region" description="Basic and acidic residues" evidence="3">
    <location>
        <begin position="710"/>
        <end position="723"/>
    </location>
</feature>
<feature type="compositionally biased region" description="Pro residues" evidence="3">
    <location>
        <begin position="209"/>
        <end position="224"/>
    </location>
</feature>
<feature type="domain" description="SH3" evidence="4">
    <location>
        <begin position="3"/>
        <end position="67"/>
    </location>
</feature>
<feature type="region of interest" description="Disordered" evidence="3">
    <location>
        <begin position="187"/>
        <end position="913"/>
    </location>
</feature>
<accession>A0A6G1FU15</accession>
<dbReference type="OrthoDB" id="207120at2759"/>
<feature type="compositionally biased region" description="Acidic residues" evidence="3">
    <location>
        <begin position="691"/>
        <end position="703"/>
    </location>
</feature>
<feature type="compositionally biased region" description="Polar residues" evidence="3">
    <location>
        <begin position="674"/>
        <end position="683"/>
    </location>
</feature>
<feature type="compositionally biased region" description="Pro residues" evidence="3">
    <location>
        <begin position="833"/>
        <end position="851"/>
    </location>
</feature>
<feature type="compositionally biased region" description="Pro residues" evidence="3">
    <location>
        <begin position="739"/>
        <end position="756"/>
    </location>
</feature>
<dbReference type="Pfam" id="PF00018">
    <property type="entry name" value="SH3_1"/>
    <property type="match status" value="1"/>
</dbReference>
<evidence type="ECO:0000259" key="4">
    <source>
        <dbReference type="PROSITE" id="PS50002"/>
    </source>
</evidence>
<feature type="compositionally biased region" description="Polar residues" evidence="3">
    <location>
        <begin position="618"/>
        <end position="640"/>
    </location>
</feature>
<feature type="compositionally biased region" description="Basic and acidic residues" evidence="3">
    <location>
        <begin position="266"/>
        <end position="277"/>
    </location>
</feature>
<feature type="compositionally biased region" description="Acidic residues" evidence="3">
    <location>
        <begin position="416"/>
        <end position="429"/>
    </location>
</feature>
<evidence type="ECO:0000313" key="6">
    <source>
        <dbReference type="Proteomes" id="UP000504638"/>
    </source>
</evidence>
<feature type="compositionally biased region" description="Acidic residues" evidence="3">
    <location>
        <begin position="380"/>
        <end position="396"/>
    </location>
</feature>
<reference evidence="5 7" key="1">
    <citation type="submission" date="2020-01" db="EMBL/GenBank/DDBJ databases">
        <authorList>
            <consortium name="DOE Joint Genome Institute"/>
            <person name="Haridas S."/>
            <person name="Albert R."/>
            <person name="Binder M."/>
            <person name="Bloem J."/>
            <person name="Labutti K."/>
            <person name="Salamov A."/>
            <person name="Andreopoulos B."/>
            <person name="Baker S.E."/>
            <person name="Barry K."/>
            <person name="Bills G."/>
            <person name="Bluhm B.H."/>
            <person name="Cannon C."/>
            <person name="Castanera R."/>
            <person name="Culley D.E."/>
            <person name="Daum C."/>
            <person name="Ezra D."/>
            <person name="Gonzalez J.B."/>
            <person name="Henrissat B."/>
            <person name="Kuo A."/>
            <person name="Liang C."/>
            <person name="Lipzen A."/>
            <person name="Lutzoni F."/>
            <person name="Magnuson J."/>
            <person name="Mondo S."/>
            <person name="Nolan M."/>
            <person name="Ohm R."/>
            <person name="Pangilinan J."/>
            <person name="Park H.-J."/>
            <person name="Ramirez L."/>
            <person name="Alfaro M."/>
            <person name="Sun H."/>
            <person name="Tritt A."/>
            <person name="Yoshinaga Y."/>
            <person name="Zwiers L.-H."/>
            <person name="Turgeon B.G."/>
            <person name="Goodwin S.B."/>
            <person name="Spatafora J.W."/>
            <person name="Crous P.W."/>
            <person name="Grigoriev I.V."/>
        </authorList>
    </citation>
    <scope>NUCLEOTIDE SEQUENCE</scope>
    <source>
        <strain evidence="5 7">CBS 781.70</strain>
    </source>
</reference>
<feature type="compositionally biased region" description="Low complexity" evidence="3">
    <location>
        <begin position="791"/>
        <end position="801"/>
    </location>
</feature>
<feature type="compositionally biased region" description="Low complexity" evidence="3">
    <location>
        <begin position="873"/>
        <end position="889"/>
    </location>
</feature>
<dbReference type="PANTHER" id="PTHR46026">
    <property type="entry name" value="RHO-TYPE GUANINE NUCLEOTIDE EXCHANGE FACTOR, ISOFORM F"/>
    <property type="match status" value="1"/>
</dbReference>
<evidence type="ECO:0000256" key="1">
    <source>
        <dbReference type="ARBA" id="ARBA00022443"/>
    </source>
</evidence>
<feature type="compositionally biased region" description="Basic and acidic residues" evidence="3">
    <location>
        <begin position="901"/>
        <end position="910"/>
    </location>
</feature>
<dbReference type="EMBL" id="ML975174">
    <property type="protein sequence ID" value="KAF1809264.1"/>
    <property type="molecule type" value="Genomic_DNA"/>
</dbReference>
<dbReference type="Proteomes" id="UP000504638">
    <property type="component" value="Unplaced"/>
</dbReference>
<feature type="compositionally biased region" description="Basic and acidic residues" evidence="3">
    <location>
        <begin position="430"/>
        <end position="442"/>
    </location>
</feature>
<dbReference type="PROSITE" id="PS50002">
    <property type="entry name" value="SH3"/>
    <property type="match status" value="1"/>
</dbReference>
<dbReference type="Gene3D" id="2.30.30.40">
    <property type="entry name" value="SH3 Domains"/>
    <property type="match status" value="1"/>
</dbReference>
<dbReference type="Pfam" id="PF25459">
    <property type="entry name" value="AIM3_BBC1_C"/>
    <property type="match status" value="1"/>
</dbReference>
<dbReference type="InterPro" id="IPR036028">
    <property type="entry name" value="SH3-like_dom_sf"/>
</dbReference>
<proteinExistence type="predicted"/>
<feature type="compositionally biased region" description="Pro residues" evidence="3">
    <location>
        <begin position="766"/>
        <end position="776"/>
    </location>
</feature>
<feature type="region of interest" description="Disordered" evidence="3">
    <location>
        <begin position="45"/>
        <end position="175"/>
    </location>
</feature>
<dbReference type="InterPro" id="IPR057402">
    <property type="entry name" value="AIM3_BBC1_C"/>
</dbReference>
<dbReference type="CDD" id="cd11887">
    <property type="entry name" value="SH3_Bbc1"/>
    <property type="match status" value="1"/>
</dbReference>
<dbReference type="RefSeq" id="XP_033530895.1">
    <property type="nucleotide sequence ID" value="XM_033677733.1"/>
</dbReference>
<keyword evidence="1 2" id="KW-0728">SH3 domain</keyword>
<organism evidence="5">
    <name type="scientific">Eremomyces bilateralis CBS 781.70</name>
    <dbReference type="NCBI Taxonomy" id="1392243"/>
    <lineage>
        <taxon>Eukaryota</taxon>
        <taxon>Fungi</taxon>
        <taxon>Dikarya</taxon>
        <taxon>Ascomycota</taxon>
        <taxon>Pezizomycotina</taxon>
        <taxon>Dothideomycetes</taxon>
        <taxon>Dothideomycetes incertae sedis</taxon>
        <taxon>Eremomycetales</taxon>
        <taxon>Eremomycetaceae</taxon>
        <taxon>Eremomyces</taxon>
    </lineage>
</organism>
<feature type="compositionally biased region" description="Pro residues" evidence="3">
    <location>
        <begin position="541"/>
        <end position="558"/>
    </location>
</feature>
<feature type="compositionally biased region" description="Basic and acidic residues" evidence="3">
    <location>
        <begin position="231"/>
        <end position="251"/>
    </location>
</feature>
<sequence length="1169" mass="125144">MTSPPFKVKAVYEYTSPHDDDLNFKDGQIITVTEEEDADWYVGEYADASGEQKSGLFPRNFVEKYEPAPPPRPNRASRPKPTEPVPEKAPAPEEPSEPPIVLATKPEPVKEEPVAAPQEIPAPVPLASPQREEPEIKYEPAPAPKPVPAAPTQSEAPAPPVEKKPPPVAAKSNAFKDRIAAFNKTAAPPIAPFKPGGSSSTTFIKKPFVAPPPSRDAYVPPPRDAPTQKLYKRDEDPEIAERRAQDQEIAEKAGLVGDAANEGGEDAPKPQSLKERIALLQKQQMEQAAKRSESTQKEKPKRPPKKRVESHDKDTPQATSVEPEPTASADAPMSSDEPHEHAHQPALTRMTSKTSKPSEPRDREPVSDGNDADQSGLGDTTEDAGETSTGLDDEEVEPKAPGKVPQPAATAQQADVGDEEDTTEDDMDEEAQRQLALRERMAKLSGGMGMAGMFGMPAPAGAPKKKKPSEKILEEEAEPAPAPSSAPRVPMIPIPGMGAPRAPEEPSESSPAHDEDDDDDAETIAQEEPPSRPSLAQDRGAPPPVPTQERPAPPPVPSDRPKAEATPIEPPRSLIQSPSAGSESDDEMPQSSGDNSLPLRGAPPPIPTASIPPMPSRPQGQSTPKRTSVHSPLAMSPTSPGGSGRVPVFPMGGMPSATASRPPPPPPPGAPPSRQGTSESLSRSIAGGDGVEGESEYEGDYDTDIASGAKHKDALKAHIREPSIDGSTVADDNSTRGAPPLPPIHRAVPPPPPQQAPPRRSVDGPRAPPPPVPPPRDTLAEEEEYDPYKYTSPTSRPVPSRAAPPPAPVGPPPPPAPQATPREEDDEDDLYGAPPPRKSVDRPPPPPPQSPPVHQHPIPHLPQGHAPPPPAAVPAAPGRSSSRAAPRPSQDIEQPPSHSRKSTDVSRQSHDQSYMARDVDLDRATLWYSHPNGLPPSLQTRRDVLIEHGERSTAQRGDKTIASRDIFVLYPDYSQTTISTRYNVAHAPDCRLDQRHDPPPPPPRQDALEAAHATFGAKIADDVAHKANALIGDGTPLALIYELFRPHATALPPIGARSFGVPIYTNLANSSVAQSDEIRPGDIITFRNAKFQGKHGAMHAKYTAEVGMGGLHAAVVIEWDGTKKKVRGYEQVAEGKKGKVRAESWRVGDLRSGEVKVWRVVGRDWVGWE</sequence>
<feature type="compositionally biased region" description="Pro residues" evidence="3">
    <location>
        <begin position="601"/>
        <end position="616"/>
    </location>
</feature>
<dbReference type="GeneID" id="54418303"/>
<dbReference type="InterPro" id="IPR001452">
    <property type="entry name" value="SH3_domain"/>
</dbReference>
<dbReference type="SMART" id="SM00326">
    <property type="entry name" value="SH3"/>
    <property type="match status" value="1"/>
</dbReference>
<feature type="compositionally biased region" description="Basic and acidic residues" evidence="3">
    <location>
        <begin position="306"/>
        <end position="315"/>
    </location>
</feature>
<dbReference type="AlphaFoldDB" id="A0A6G1FU15"/>
<feature type="compositionally biased region" description="Basic and acidic residues" evidence="3">
    <location>
        <begin position="288"/>
        <end position="298"/>
    </location>
</feature>
<dbReference type="SUPFAM" id="SSF50044">
    <property type="entry name" value="SH3-domain"/>
    <property type="match status" value="1"/>
</dbReference>
<gene>
    <name evidence="5 7" type="ORF">P152DRAFT_442178</name>
</gene>
<evidence type="ECO:0000313" key="7">
    <source>
        <dbReference type="RefSeq" id="XP_033530895.1"/>
    </source>
</evidence>
<feature type="compositionally biased region" description="Pro residues" evidence="3">
    <location>
        <begin position="82"/>
        <end position="93"/>
    </location>
</feature>
<keyword evidence="6" id="KW-1185">Reference proteome</keyword>
<evidence type="ECO:0000313" key="5">
    <source>
        <dbReference type="EMBL" id="KAF1809264.1"/>
    </source>
</evidence>
<dbReference type="PRINTS" id="PR00452">
    <property type="entry name" value="SH3DOMAIN"/>
</dbReference>
<feature type="compositionally biased region" description="Pro residues" evidence="3">
    <location>
        <begin position="661"/>
        <end position="671"/>
    </location>
</feature>
<reference evidence="7" key="2">
    <citation type="submission" date="2020-04" db="EMBL/GenBank/DDBJ databases">
        <authorList>
            <consortium name="NCBI Genome Project"/>
        </authorList>
    </citation>
    <scope>NUCLEOTIDE SEQUENCE</scope>
    <source>
        <strain evidence="7">CBS 781.70</strain>
    </source>
</reference>